<dbReference type="EMBL" id="JASDAP010000011">
    <property type="protein sequence ID" value="KAK1893634.1"/>
    <property type="molecule type" value="Genomic_DNA"/>
</dbReference>
<protein>
    <submittedName>
        <fullName evidence="2">Kinesin-like protein KIN-14O</fullName>
    </submittedName>
</protein>
<accession>A0AAD9C3E1</accession>
<evidence type="ECO:0000313" key="3">
    <source>
        <dbReference type="Proteomes" id="UP001228049"/>
    </source>
</evidence>
<proteinExistence type="predicted"/>
<feature type="coiled-coil region" evidence="1">
    <location>
        <begin position="40"/>
        <end position="74"/>
    </location>
</feature>
<sequence>MARRANAANADLLEIKDALSSITKDISDLNKTRKDDSITIKKLLETIRSMERIMKEKDEKIVTLERRIEELEQHTRKEDVIVTGIKIIKPYSQVVKGDSAPSTDRDGHDSVETQVLEALNDRGVYLKSEEIEICHTLGKPSENGFQRVIIKLLSRKTKVCMMINAKKLKGTGIYINEHLTKRNADIARTARDLRKRNKIEATWTRDCKIFIKTNEGKVSIVKDSEDLSIFL</sequence>
<reference evidence="2" key="1">
    <citation type="submission" date="2023-04" db="EMBL/GenBank/DDBJ databases">
        <title>Chromosome-level genome of Chaenocephalus aceratus.</title>
        <authorList>
            <person name="Park H."/>
        </authorList>
    </citation>
    <scope>NUCLEOTIDE SEQUENCE</scope>
    <source>
        <strain evidence="2">DE</strain>
        <tissue evidence="2">Muscle</tissue>
    </source>
</reference>
<keyword evidence="1" id="KW-0175">Coiled coil</keyword>
<evidence type="ECO:0000256" key="1">
    <source>
        <dbReference type="SAM" id="Coils"/>
    </source>
</evidence>
<keyword evidence="3" id="KW-1185">Reference proteome</keyword>
<gene>
    <name evidence="2" type="ORF">KUDE01_019097</name>
</gene>
<evidence type="ECO:0000313" key="2">
    <source>
        <dbReference type="EMBL" id="KAK1893634.1"/>
    </source>
</evidence>
<organism evidence="2 3">
    <name type="scientific">Dissostichus eleginoides</name>
    <name type="common">Patagonian toothfish</name>
    <name type="synonym">Dissostichus amissus</name>
    <dbReference type="NCBI Taxonomy" id="100907"/>
    <lineage>
        <taxon>Eukaryota</taxon>
        <taxon>Metazoa</taxon>
        <taxon>Chordata</taxon>
        <taxon>Craniata</taxon>
        <taxon>Vertebrata</taxon>
        <taxon>Euteleostomi</taxon>
        <taxon>Actinopterygii</taxon>
        <taxon>Neopterygii</taxon>
        <taxon>Teleostei</taxon>
        <taxon>Neoteleostei</taxon>
        <taxon>Acanthomorphata</taxon>
        <taxon>Eupercaria</taxon>
        <taxon>Perciformes</taxon>
        <taxon>Notothenioidei</taxon>
        <taxon>Nototheniidae</taxon>
        <taxon>Dissostichus</taxon>
    </lineage>
</organism>
<dbReference type="Proteomes" id="UP001228049">
    <property type="component" value="Unassembled WGS sequence"/>
</dbReference>
<name>A0AAD9C3E1_DISEL</name>
<dbReference type="AlphaFoldDB" id="A0AAD9C3E1"/>
<comment type="caution">
    <text evidence="2">The sequence shown here is derived from an EMBL/GenBank/DDBJ whole genome shotgun (WGS) entry which is preliminary data.</text>
</comment>